<evidence type="ECO:0000313" key="4">
    <source>
        <dbReference type="EMBL" id="QAY65190.1"/>
    </source>
</evidence>
<dbReference type="Pfam" id="PF10141">
    <property type="entry name" value="ssDNA-exonuc_C"/>
    <property type="match status" value="1"/>
</dbReference>
<dbReference type="KEGG" id="pprt:ET464_01100"/>
<dbReference type="InterPro" id="IPR018779">
    <property type="entry name" value="RecJ_C"/>
</dbReference>
<dbReference type="PANTHER" id="PTHR30255">
    <property type="entry name" value="SINGLE-STRANDED-DNA-SPECIFIC EXONUCLEASE RECJ"/>
    <property type="match status" value="1"/>
</dbReference>
<feature type="domain" description="Single-stranded-DNA-specific exonuclease RecJ C-terminal" evidence="2">
    <location>
        <begin position="76"/>
        <end position="164"/>
    </location>
</feature>
<reference evidence="4 5" key="1">
    <citation type="submission" date="2019-01" db="EMBL/GenBank/DDBJ databases">
        <title>Genome sequencing of strain FW100M-2.</title>
        <authorList>
            <person name="Heo J."/>
            <person name="Kim S.-J."/>
            <person name="Kim J.-S."/>
            <person name="Hong S.-B."/>
            <person name="Kwon S.-W."/>
        </authorList>
    </citation>
    <scope>NUCLEOTIDE SEQUENCE [LARGE SCALE GENOMIC DNA]</scope>
    <source>
        <strain evidence="4 5">FW100M-2</strain>
    </source>
</reference>
<name>A0A4P6EQF3_9BACL</name>
<dbReference type="OrthoDB" id="9809852at2"/>
<accession>A0A4P6EQF3</accession>
<keyword evidence="1" id="KW-0378">Hydrolase</keyword>
<dbReference type="PANTHER" id="PTHR30255:SF2">
    <property type="entry name" value="SINGLE-STRANDED-DNA-SPECIFIC EXONUCLEASE RECJ"/>
    <property type="match status" value="1"/>
</dbReference>
<keyword evidence="5" id="KW-1185">Reference proteome</keyword>
<dbReference type="InterPro" id="IPR041122">
    <property type="entry name" value="RecJ_OB"/>
</dbReference>
<protein>
    <recommendedName>
        <fullName evidence="6">Single-stranded-DNA-specific exonuclease RecJ</fullName>
    </recommendedName>
</protein>
<dbReference type="AlphaFoldDB" id="A0A4P6EQF3"/>
<dbReference type="EMBL" id="CP035492">
    <property type="protein sequence ID" value="QAY65190.1"/>
    <property type="molecule type" value="Genomic_DNA"/>
</dbReference>
<evidence type="ECO:0000313" key="5">
    <source>
        <dbReference type="Proteomes" id="UP000293568"/>
    </source>
</evidence>
<proteinExistence type="predicted"/>
<evidence type="ECO:0000259" key="3">
    <source>
        <dbReference type="Pfam" id="PF17768"/>
    </source>
</evidence>
<dbReference type="Pfam" id="PF17768">
    <property type="entry name" value="RecJ_OB"/>
    <property type="match status" value="1"/>
</dbReference>
<evidence type="ECO:0000259" key="2">
    <source>
        <dbReference type="Pfam" id="PF10141"/>
    </source>
</evidence>
<dbReference type="GO" id="GO:0016787">
    <property type="term" value="F:hydrolase activity"/>
    <property type="evidence" value="ECO:0007669"/>
    <property type="project" value="UniProtKB-KW"/>
</dbReference>
<evidence type="ECO:0008006" key="6">
    <source>
        <dbReference type="Google" id="ProtNLM"/>
    </source>
</evidence>
<dbReference type="Proteomes" id="UP000293568">
    <property type="component" value="Chromosome"/>
</dbReference>
<gene>
    <name evidence="4" type="ORF">ET464_01100</name>
</gene>
<dbReference type="InterPro" id="IPR051673">
    <property type="entry name" value="SSDNA_exonuclease_RecJ"/>
</dbReference>
<evidence type="ECO:0000256" key="1">
    <source>
        <dbReference type="ARBA" id="ARBA00022801"/>
    </source>
</evidence>
<dbReference type="Gene3D" id="2.40.50.460">
    <property type="match status" value="1"/>
</dbReference>
<feature type="domain" description="RecJ OB" evidence="3">
    <location>
        <begin position="3"/>
        <end position="68"/>
    </location>
</feature>
<sequence length="173" mass="19607">MGDRRAIGKDNKHLKLTVRSRTSTLDVIGFGYGEHAALINSQTELDLLGELSVNEWNGQRKPQLQIHDLRTSPPSPAFPEREQFGLLYKHLRQHKRFPIEGLTETLARTVRLTPEMIALMLDVFTELEFIRLDEEAQELVVADSPAKRDLSSSEAYRAAKRQTDTVYMSGVSS</sequence>
<organism evidence="4 5">
    <name type="scientific">Paenibacillus protaetiae</name>
    <dbReference type="NCBI Taxonomy" id="2509456"/>
    <lineage>
        <taxon>Bacteria</taxon>
        <taxon>Bacillati</taxon>
        <taxon>Bacillota</taxon>
        <taxon>Bacilli</taxon>
        <taxon>Bacillales</taxon>
        <taxon>Paenibacillaceae</taxon>
        <taxon>Paenibacillus</taxon>
    </lineage>
</organism>